<dbReference type="Pfam" id="PF01019">
    <property type="entry name" value="G_glu_transpept"/>
    <property type="match status" value="1"/>
</dbReference>
<evidence type="ECO:0000313" key="3">
    <source>
        <dbReference type="Proteomes" id="UP000555728"/>
    </source>
</evidence>
<dbReference type="InterPro" id="IPR051792">
    <property type="entry name" value="GGT_bact"/>
</dbReference>
<gene>
    <name evidence="2" type="ORF">GGD88_003564</name>
</gene>
<keyword evidence="3" id="KW-1185">Reference proteome</keyword>
<reference evidence="2 3" key="1">
    <citation type="submission" date="2020-08" db="EMBL/GenBank/DDBJ databases">
        <title>Genome sequencing of Purple Non-Sulfur Bacteria from various extreme environments.</title>
        <authorList>
            <person name="Mayer M."/>
        </authorList>
    </citation>
    <scope>NUCLEOTIDE SEQUENCE [LARGE SCALE GENOMIC DNA]</scope>
    <source>
        <strain evidence="2 3">JA135</strain>
    </source>
</reference>
<dbReference type="InterPro" id="IPR029055">
    <property type="entry name" value="Ntn_hydrolases_N"/>
</dbReference>
<dbReference type="EC" id="2.3.2.2" evidence="2"/>
<dbReference type="EMBL" id="JACIGI010000053">
    <property type="protein sequence ID" value="MBB4287807.1"/>
    <property type="molecule type" value="Genomic_DNA"/>
</dbReference>
<dbReference type="EC" id="3.4.19.13" evidence="2"/>
<organism evidence="2 3">
    <name type="scientific">Roseospira goensis</name>
    <dbReference type="NCBI Taxonomy" id="391922"/>
    <lineage>
        <taxon>Bacteria</taxon>
        <taxon>Pseudomonadati</taxon>
        <taxon>Pseudomonadota</taxon>
        <taxon>Alphaproteobacteria</taxon>
        <taxon>Rhodospirillales</taxon>
        <taxon>Rhodospirillaceae</taxon>
        <taxon>Roseospira</taxon>
    </lineage>
</organism>
<comment type="caution">
    <text evidence="2">The sequence shown here is derived from an EMBL/GenBank/DDBJ whole genome shotgun (WGS) entry which is preliminary data.</text>
</comment>
<evidence type="ECO:0000256" key="1">
    <source>
        <dbReference type="ARBA" id="ARBA00009381"/>
    </source>
</evidence>
<dbReference type="RefSeq" id="WP_184437908.1">
    <property type="nucleotide sequence ID" value="NZ_JACIGI010000053.1"/>
</dbReference>
<name>A0A7W6WMS9_9PROT</name>
<protein>
    <submittedName>
        <fullName evidence="2">Gamma-glutamyltranspeptidase/glutathione hydrolase</fullName>
        <ecNumber evidence="2">2.3.2.2</ecNumber>
        <ecNumber evidence="2">3.4.19.13</ecNumber>
    </submittedName>
</protein>
<proteinExistence type="inferred from homology"/>
<comment type="similarity">
    <text evidence="1">Belongs to the gamma-glutamyltransferase family.</text>
</comment>
<keyword evidence="2" id="KW-0808">Transferase</keyword>
<accession>A0A7W6WMS9</accession>
<keyword evidence="2" id="KW-0012">Acyltransferase</keyword>
<dbReference type="PANTHER" id="PTHR43199:SF1">
    <property type="entry name" value="GLUTATHIONE HYDROLASE PROENZYME"/>
    <property type="match status" value="1"/>
</dbReference>
<dbReference type="PRINTS" id="PR01210">
    <property type="entry name" value="GGTRANSPTASE"/>
</dbReference>
<dbReference type="GO" id="GO:0103068">
    <property type="term" value="F:leukotriene C4 gamma-glutamyl transferase activity"/>
    <property type="evidence" value="ECO:0007669"/>
    <property type="project" value="UniProtKB-EC"/>
</dbReference>
<dbReference type="Proteomes" id="UP000555728">
    <property type="component" value="Unassembled WGS sequence"/>
</dbReference>
<evidence type="ECO:0000313" key="2">
    <source>
        <dbReference type="EMBL" id="MBB4287807.1"/>
    </source>
</evidence>
<dbReference type="SUPFAM" id="SSF56235">
    <property type="entry name" value="N-terminal nucleophile aminohydrolases (Ntn hydrolases)"/>
    <property type="match status" value="1"/>
</dbReference>
<sequence length="434" mass="42777">MAVLALLTGPLAACGPERQPGVLGYVQGFAGAVAADEPRAVVVARDILSSGGTAIDAAVAVALTLTVTLPTSAGLGGGGVCLVHDEDPDGRARVATLDFLPTTAAGPAGPDGAVAVPALPRALFALHARGGVLRWESLVAPAENLARFGFPVSRALAAEVAALGLTVPVHGVVRPTEGQGLQNLDLARALGQVRVGPGEYYAGAVARELIAAAADQGHTVTPEALRDWRPAWRAATLEDFGSHRDAFPTVPDSATRLAADWAAVDDGDDWAEDRTAAGPAPLPDLGAAMASRGATAFLVADSYGGAVACALSVNTPAAAGAPLPGFGFALAPLPGPDAPDIALMLRVNTNTGNTLSGLAAAGGGAVDLAMQAGLPALKGSAAPRAALAAAEAGGPGRALVSLLSCPGGVPRAPETCAVAVDPRGAGLAMLVGAQ</sequence>
<dbReference type="GO" id="GO:0036374">
    <property type="term" value="F:glutathione hydrolase activity"/>
    <property type="evidence" value="ECO:0007669"/>
    <property type="project" value="UniProtKB-EC"/>
</dbReference>
<dbReference type="AlphaFoldDB" id="A0A7W6WMS9"/>
<keyword evidence="2" id="KW-0378">Hydrolase</keyword>
<dbReference type="PANTHER" id="PTHR43199">
    <property type="entry name" value="GLUTATHIONE HYDROLASE"/>
    <property type="match status" value="1"/>
</dbReference>